<dbReference type="CDD" id="cd01650">
    <property type="entry name" value="RT_nLTR_like"/>
    <property type="match status" value="1"/>
</dbReference>
<dbReference type="InterPro" id="IPR036691">
    <property type="entry name" value="Endo/exonu/phosph_ase_sf"/>
</dbReference>
<protein>
    <recommendedName>
        <fullName evidence="1">Reverse transcriptase domain-containing protein</fullName>
    </recommendedName>
</protein>
<dbReference type="InterPro" id="IPR043502">
    <property type="entry name" value="DNA/RNA_pol_sf"/>
</dbReference>
<dbReference type="Proteomes" id="UP001460270">
    <property type="component" value="Unassembled WGS sequence"/>
</dbReference>
<sequence length="580" mass="65502">MAPYDTRTYTRDHLLSLRYGGIYGQRHEIPAELKRKYRGSRAGRRRRLRRRRYKPYIPSVVMGNVRSLANKMDELTALTKTEPAFREASVMCFTETWLQEYIPDTSVNLAGFQVVRADRTSTASGKSKGGGVALYVNTKWCHPGHITVKDQLCSPDIEMLAVSLRPYYMPREFSHAIVFVVYIPPSADAAQATDVISSATARLQTLHPNALFENNTVPVTLVQCPPSSSQPSNSDEITSTPPSITIDTEAVRMEFRRLKPGKAAGPDGIMPRLLKECAAELSGVFQYIFTLSLEQMTVPAVWKKTCLVPVPKKTRPTAHSDYRPVALTSHVMKSLERLILQHLRSVVAPKLDPLQFAYQPSLGVEDAIIFLLHKVHTYLEEPKNTVRIMFFDFSCAFDTVQPVLLSKKLLDMQVDAPLVAWIHSYLTGRPQYVRLKNISSNTVMSSTGCPQGTVLSPFLFTLFTSDFRHNSHSCHLQKFSDDCAIVGCTSRGQEAEYKRVVENFVNWCGQNYLQLNVSKTKELVVDFRMKRTVPSPIYISGTEVDIVDTYKYLGVHLDHKLDWAKIQMLYSKKDRVGCTC</sequence>
<dbReference type="SUPFAM" id="SSF56672">
    <property type="entry name" value="DNA/RNA polymerases"/>
    <property type="match status" value="1"/>
</dbReference>
<name>A0AAW0MSS6_9GOBI</name>
<organism evidence="2 3">
    <name type="scientific">Mugilogobius chulae</name>
    <name type="common">yellowstripe goby</name>
    <dbReference type="NCBI Taxonomy" id="88201"/>
    <lineage>
        <taxon>Eukaryota</taxon>
        <taxon>Metazoa</taxon>
        <taxon>Chordata</taxon>
        <taxon>Craniata</taxon>
        <taxon>Vertebrata</taxon>
        <taxon>Euteleostomi</taxon>
        <taxon>Actinopterygii</taxon>
        <taxon>Neopterygii</taxon>
        <taxon>Teleostei</taxon>
        <taxon>Neoteleostei</taxon>
        <taxon>Acanthomorphata</taxon>
        <taxon>Gobiaria</taxon>
        <taxon>Gobiiformes</taxon>
        <taxon>Gobioidei</taxon>
        <taxon>Gobiidae</taxon>
        <taxon>Gobionellinae</taxon>
        <taxon>Mugilogobius</taxon>
    </lineage>
</organism>
<dbReference type="PANTHER" id="PTHR47510">
    <property type="entry name" value="REVERSE TRANSCRIPTASE DOMAIN-CONTAINING PROTEIN"/>
    <property type="match status" value="1"/>
</dbReference>
<accession>A0AAW0MSS6</accession>
<keyword evidence="3" id="KW-1185">Reference proteome</keyword>
<evidence type="ECO:0000259" key="1">
    <source>
        <dbReference type="PROSITE" id="PS50878"/>
    </source>
</evidence>
<dbReference type="EMBL" id="JBBPFD010000128">
    <property type="protein sequence ID" value="KAK7880206.1"/>
    <property type="molecule type" value="Genomic_DNA"/>
</dbReference>
<dbReference type="Gene3D" id="3.60.10.10">
    <property type="entry name" value="Endonuclease/exonuclease/phosphatase"/>
    <property type="match status" value="1"/>
</dbReference>
<dbReference type="SUPFAM" id="SSF56219">
    <property type="entry name" value="DNase I-like"/>
    <property type="match status" value="1"/>
</dbReference>
<evidence type="ECO:0000313" key="3">
    <source>
        <dbReference type="Proteomes" id="UP001460270"/>
    </source>
</evidence>
<dbReference type="PROSITE" id="PS50878">
    <property type="entry name" value="RT_POL"/>
    <property type="match status" value="1"/>
</dbReference>
<comment type="caution">
    <text evidence="2">The sequence shown here is derived from an EMBL/GenBank/DDBJ whole genome shotgun (WGS) entry which is preliminary data.</text>
</comment>
<feature type="domain" description="Reverse transcriptase" evidence="1">
    <location>
        <begin position="291"/>
        <end position="557"/>
    </location>
</feature>
<proteinExistence type="predicted"/>
<reference evidence="3" key="1">
    <citation type="submission" date="2024-04" db="EMBL/GenBank/DDBJ databases">
        <title>Salinicola lusitanus LLJ914,a marine bacterium isolated from the Okinawa Trough.</title>
        <authorList>
            <person name="Li J."/>
        </authorList>
    </citation>
    <scope>NUCLEOTIDE SEQUENCE [LARGE SCALE GENOMIC DNA]</scope>
</reference>
<gene>
    <name evidence="2" type="ORF">WMY93_033125</name>
</gene>
<dbReference type="PANTHER" id="PTHR47510:SF3">
    <property type="entry name" value="ENDO_EXONUCLEASE_PHOSPHATASE DOMAIN-CONTAINING PROTEIN"/>
    <property type="match status" value="1"/>
</dbReference>
<evidence type="ECO:0000313" key="2">
    <source>
        <dbReference type="EMBL" id="KAK7880206.1"/>
    </source>
</evidence>
<dbReference type="AlphaFoldDB" id="A0AAW0MSS6"/>
<dbReference type="InterPro" id="IPR000477">
    <property type="entry name" value="RT_dom"/>
</dbReference>
<dbReference type="Pfam" id="PF00078">
    <property type="entry name" value="RVT_1"/>
    <property type="match status" value="1"/>
</dbReference>